<evidence type="ECO:0000313" key="4">
    <source>
        <dbReference type="Proteomes" id="UP000041254"/>
    </source>
</evidence>
<dbReference type="EMBL" id="CDMY01000364">
    <property type="protein sequence ID" value="CEM05806.1"/>
    <property type="molecule type" value="Genomic_DNA"/>
</dbReference>
<evidence type="ECO:0008006" key="5">
    <source>
        <dbReference type="Google" id="ProtNLM"/>
    </source>
</evidence>
<feature type="region of interest" description="Disordered" evidence="2">
    <location>
        <begin position="711"/>
        <end position="878"/>
    </location>
</feature>
<protein>
    <recommendedName>
        <fullName evidence="5">Kinesin motor domain-containing protein</fullName>
    </recommendedName>
</protein>
<gene>
    <name evidence="3" type="ORF">Vbra_14336</name>
</gene>
<feature type="coiled-coil region" evidence="1">
    <location>
        <begin position="594"/>
        <end position="635"/>
    </location>
</feature>
<dbReference type="SUPFAM" id="SSF90257">
    <property type="entry name" value="Myosin rod fragments"/>
    <property type="match status" value="1"/>
</dbReference>
<feature type="coiled-coil region" evidence="1">
    <location>
        <begin position="664"/>
        <end position="698"/>
    </location>
</feature>
<evidence type="ECO:0000256" key="1">
    <source>
        <dbReference type="SAM" id="Coils"/>
    </source>
</evidence>
<feature type="compositionally biased region" description="Polar residues" evidence="2">
    <location>
        <begin position="75"/>
        <end position="86"/>
    </location>
</feature>
<feature type="region of interest" description="Disordered" evidence="2">
    <location>
        <begin position="50"/>
        <end position="98"/>
    </location>
</feature>
<evidence type="ECO:0000313" key="3">
    <source>
        <dbReference type="EMBL" id="CEM05806.1"/>
    </source>
</evidence>
<feature type="region of interest" description="Disordered" evidence="2">
    <location>
        <begin position="893"/>
        <end position="969"/>
    </location>
</feature>
<reference evidence="3 4" key="1">
    <citation type="submission" date="2014-11" db="EMBL/GenBank/DDBJ databases">
        <authorList>
            <person name="Zhu J."/>
            <person name="Qi W."/>
            <person name="Song R."/>
        </authorList>
    </citation>
    <scope>NUCLEOTIDE SEQUENCE [LARGE SCALE GENOMIC DNA]</scope>
</reference>
<dbReference type="InParanoid" id="A0A0G4F331"/>
<keyword evidence="1" id="KW-0175">Coiled coil</keyword>
<feature type="compositionally biased region" description="Basic and acidic residues" evidence="2">
    <location>
        <begin position="804"/>
        <end position="815"/>
    </location>
</feature>
<feature type="region of interest" description="Disordered" evidence="2">
    <location>
        <begin position="267"/>
        <end position="303"/>
    </location>
</feature>
<feature type="region of interest" description="Disordered" evidence="2">
    <location>
        <begin position="981"/>
        <end position="1005"/>
    </location>
</feature>
<name>A0A0G4F331_VITBC</name>
<dbReference type="AlphaFoldDB" id="A0A0G4F331"/>
<feature type="compositionally biased region" description="Polar residues" evidence="2">
    <location>
        <begin position="931"/>
        <end position="946"/>
    </location>
</feature>
<proteinExistence type="predicted"/>
<feature type="compositionally biased region" description="Polar residues" evidence="2">
    <location>
        <begin position="904"/>
        <end position="913"/>
    </location>
</feature>
<feature type="compositionally biased region" description="Polar residues" evidence="2">
    <location>
        <begin position="777"/>
        <end position="786"/>
    </location>
</feature>
<keyword evidence="4" id="KW-1185">Reference proteome</keyword>
<dbReference type="Proteomes" id="UP000041254">
    <property type="component" value="Unassembled WGS sequence"/>
</dbReference>
<feature type="compositionally biased region" description="Pro residues" evidence="2">
    <location>
        <begin position="273"/>
        <end position="287"/>
    </location>
</feature>
<accession>A0A0G4F331</accession>
<sequence>MTTKMEPLDASPCNAQTAFIIDKSSLSAAAGHSSGPRAFFKATGGWGNNRKSTTASGSGPCHLSVLVTSHAPPGTNHSTANASGAATPSDEKDGLPLRRTNLSTYSPVLSQPPRSPAAGTITSTSFQGDVYVASQMLSRMERLAGAHRVPQRVRGGYQETIVVMALPRDVPHVIGQLVPTRSGGDAGEGLLGRWLRELCEIEDGPEGLVQCSAMALVKETGVVDLLSQYRECMEELSMVKGRRLALKKATILNKKDAEALTATLSHSVSPLHDQPPPLPPSPFPPSPSCLSIPSPRTASESASQCTTLSPSRLHCAHFIFRLSFLSVRPNSRGVKGQLTVCVVMLAADEVEGGGGWGATRDQQKFLRDSISNLYQMLMQLRSSTDAGPDESFRRRSSLTSLLFDALQKDCHLHLCVHLPSSIPAPLYTQTLKPAIRLVSSCQNVRVQPMPRPAIVDLSFNGHGHGRVGNTLEEENRRRDEMEFMKVTFQAMMKMSNGQREALMSCKRCVVDVLKCVGEDGGVTSVEEVGDVRGKVARALERIGEWRKRAMRVEEVSMQSEELMQRLAAAHGRGDRLEEKNQGLLEVLSARDTEVSELKGKVEKYESLLHEVSQETSAARQQIGDLTSQLEEAEGQLTSFQAITHKLEAAKVRADEQKAADRHLLAQREKQLKALEGDLNRALEELEESRTAAAFWEMQLVSQYPPNTLPYGAPSLASHHRHTTSSSGTSLRAARNTKKPSTQLQAKAPQPSSTKKPPRQPQPPQQPPAFSAFRDHGTPSSNASSSIHLLESIDCDSPPSFRLPPQRDDRSGEREGGGVVGGLDPLRPWQHNTRGRGEAGKKSWMQRNSPSSLKPIPEPLRRSGGLSPNLASPSPDGMHADEVVLMDDLLPSSSTMISVTPPPRRQSQTLSGSASRPLLPPQRSTPPHERLTNVTNTPNLRQESSPFQPSPLNPFVGRLTKEGVNEEGAENLKGLIGAALQSVMTDEEETTTEEHGPAEQPAIMAD</sequence>
<dbReference type="VEuPathDB" id="CryptoDB:Vbra_14336"/>
<dbReference type="Gene3D" id="1.10.287.1490">
    <property type="match status" value="1"/>
</dbReference>
<organism evidence="3 4">
    <name type="scientific">Vitrella brassicaformis (strain CCMP3155)</name>
    <dbReference type="NCBI Taxonomy" id="1169540"/>
    <lineage>
        <taxon>Eukaryota</taxon>
        <taxon>Sar</taxon>
        <taxon>Alveolata</taxon>
        <taxon>Colpodellida</taxon>
        <taxon>Vitrellaceae</taxon>
        <taxon>Vitrella</taxon>
    </lineage>
</organism>
<evidence type="ECO:0000256" key="2">
    <source>
        <dbReference type="SAM" id="MobiDB-lite"/>
    </source>
</evidence>